<reference evidence="1 2" key="1">
    <citation type="submission" date="2014-06" db="EMBL/GenBank/DDBJ databases">
        <title>Draft genome sequence of the putrescine producing strain Lactococcus lactis subsp cremoris GE214.</title>
        <authorList>
            <person name="Ladero V."/>
            <person name="Linares D.M."/>
            <person name="del Rio B."/>
            <person name="Mayo B."/>
            <person name="Martin M.C."/>
            <person name="Fernandez M."/>
            <person name="Alvarez M.A."/>
        </authorList>
    </citation>
    <scope>NUCLEOTIDE SEQUENCE [LARGE SCALE GENOMIC DNA]</scope>
    <source>
        <strain evidence="1 2">GE214</strain>
    </source>
</reference>
<evidence type="ECO:0008006" key="3">
    <source>
        <dbReference type="Google" id="ProtNLM"/>
    </source>
</evidence>
<evidence type="ECO:0000313" key="2">
    <source>
        <dbReference type="Proteomes" id="UP000028401"/>
    </source>
</evidence>
<name>A0A084A909_LACLC</name>
<dbReference type="AlphaFoldDB" id="A0A084A909"/>
<proteinExistence type="predicted"/>
<dbReference type="RefSeq" id="WP_042748676.1">
    <property type="nucleotide sequence ID" value="NZ_AZSI01000120.1"/>
</dbReference>
<dbReference type="PATRIC" id="fig|1415168.3.peg.2146"/>
<sequence length="82" mass="9507">MFGFKTKEESAILADHNNTVRDIKEMMALIDQMSTTIVTQAQMIGTRDQLLDEAYLKLESAETELIIRRKNDEFRQKLAVMK</sequence>
<comment type="caution">
    <text evidence="1">The sequence shown here is derived from an EMBL/GenBank/DDBJ whole genome shotgun (WGS) entry which is preliminary data.</text>
</comment>
<protein>
    <recommendedName>
        <fullName evidence="3">Phage protein</fullName>
    </recommendedName>
</protein>
<dbReference type="EMBL" id="AZSI01000120">
    <property type="protein sequence ID" value="KEY61788.1"/>
    <property type="molecule type" value="Genomic_DNA"/>
</dbReference>
<organism evidence="1 2">
    <name type="scientific">Lactococcus cremoris subsp. cremoris GE214</name>
    <dbReference type="NCBI Taxonomy" id="1415168"/>
    <lineage>
        <taxon>Bacteria</taxon>
        <taxon>Bacillati</taxon>
        <taxon>Bacillota</taxon>
        <taxon>Bacilli</taxon>
        <taxon>Lactobacillales</taxon>
        <taxon>Streptococcaceae</taxon>
        <taxon>Lactococcus</taxon>
        <taxon>Lactococcus cremoris subsp. cremoris</taxon>
    </lineage>
</organism>
<evidence type="ECO:0000313" key="1">
    <source>
        <dbReference type="EMBL" id="KEY61788.1"/>
    </source>
</evidence>
<accession>A0A084A909</accession>
<gene>
    <name evidence="1" type="ORF">U725_02076</name>
</gene>
<dbReference type="Proteomes" id="UP000028401">
    <property type="component" value="Unassembled WGS sequence"/>
</dbReference>